<dbReference type="InterPro" id="IPR002028">
    <property type="entry name" value="Trp_synthase_suA"/>
</dbReference>
<dbReference type="NCBIfam" id="TIGR00262">
    <property type="entry name" value="trpA"/>
    <property type="match status" value="1"/>
</dbReference>
<protein>
    <recommendedName>
        <fullName evidence="8">Tryptophan synthase alpha chain</fullName>
        <ecNumber evidence="8">4.2.1.20</ecNumber>
    </recommendedName>
</protein>
<dbReference type="UniPathway" id="UPA00035">
    <property type="reaction ID" value="UER00044"/>
</dbReference>
<comment type="subunit">
    <text evidence="2 8">Tetramer of two alpha and two beta chains.</text>
</comment>
<dbReference type="InterPro" id="IPR013785">
    <property type="entry name" value="Aldolase_TIM"/>
</dbReference>
<dbReference type="HAMAP" id="MF_00131">
    <property type="entry name" value="Trp_synth_alpha"/>
    <property type="match status" value="1"/>
</dbReference>
<evidence type="ECO:0000256" key="6">
    <source>
        <dbReference type="ARBA" id="ARBA00023239"/>
    </source>
</evidence>
<keyword evidence="6 8" id="KW-0456">Lyase</keyword>
<dbReference type="PANTHER" id="PTHR43406">
    <property type="entry name" value="TRYPTOPHAN SYNTHASE, ALPHA CHAIN"/>
    <property type="match status" value="1"/>
</dbReference>
<organism evidence="10 11">
    <name type="scientific">Salmonirosea aquatica</name>
    <dbReference type="NCBI Taxonomy" id="2654236"/>
    <lineage>
        <taxon>Bacteria</taxon>
        <taxon>Pseudomonadati</taxon>
        <taxon>Bacteroidota</taxon>
        <taxon>Cytophagia</taxon>
        <taxon>Cytophagales</taxon>
        <taxon>Spirosomataceae</taxon>
        <taxon>Salmonirosea</taxon>
    </lineage>
</organism>
<evidence type="ECO:0000256" key="1">
    <source>
        <dbReference type="ARBA" id="ARBA00004733"/>
    </source>
</evidence>
<dbReference type="GO" id="GO:0005829">
    <property type="term" value="C:cytosol"/>
    <property type="evidence" value="ECO:0007669"/>
    <property type="project" value="TreeGrafter"/>
</dbReference>
<comment type="similarity">
    <text evidence="8 9">Belongs to the TrpA family.</text>
</comment>
<accession>A0A7C9BHX6</accession>
<comment type="pathway">
    <text evidence="1 8">Amino-acid biosynthesis; L-tryptophan biosynthesis; L-tryptophan from chorismate: step 5/5.</text>
</comment>
<dbReference type="PANTHER" id="PTHR43406:SF1">
    <property type="entry name" value="TRYPTOPHAN SYNTHASE ALPHA CHAIN, CHLOROPLASTIC"/>
    <property type="match status" value="1"/>
</dbReference>
<comment type="catalytic activity">
    <reaction evidence="7 8">
        <text>(1S,2R)-1-C-(indol-3-yl)glycerol 3-phosphate + L-serine = D-glyceraldehyde 3-phosphate + L-tryptophan + H2O</text>
        <dbReference type="Rhea" id="RHEA:10532"/>
        <dbReference type="ChEBI" id="CHEBI:15377"/>
        <dbReference type="ChEBI" id="CHEBI:33384"/>
        <dbReference type="ChEBI" id="CHEBI:57912"/>
        <dbReference type="ChEBI" id="CHEBI:58866"/>
        <dbReference type="ChEBI" id="CHEBI:59776"/>
        <dbReference type="EC" id="4.2.1.20"/>
    </reaction>
</comment>
<keyword evidence="11" id="KW-1185">Reference proteome</keyword>
<keyword evidence="4 8" id="KW-0822">Tryptophan biosynthesis</keyword>
<evidence type="ECO:0000256" key="5">
    <source>
        <dbReference type="ARBA" id="ARBA00023141"/>
    </source>
</evidence>
<keyword evidence="5 8" id="KW-0057">Aromatic amino acid biosynthesis</keyword>
<dbReference type="SUPFAM" id="SSF51366">
    <property type="entry name" value="Ribulose-phoshate binding barrel"/>
    <property type="match status" value="1"/>
</dbReference>
<name>A0A7C9BHX6_9BACT</name>
<reference evidence="10 11" key="1">
    <citation type="submission" date="2019-10" db="EMBL/GenBank/DDBJ databases">
        <title>Draft Genome Sequence of Cytophagaceae sp. SJW1-29.</title>
        <authorList>
            <person name="Choi A."/>
        </authorList>
    </citation>
    <scope>NUCLEOTIDE SEQUENCE [LARGE SCALE GENOMIC DNA]</scope>
    <source>
        <strain evidence="10 11">SJW1-29</strain>
    </source>
</reference>
<dbReference type="EC" id="4.2.1.20" evidence="8"/>
<evidence type="ECO:0000256" key="4">
    <source>
        <dbReference type="ARBA" id="ARBA00022822"/>
    </source>
</evidence>
<evidence type="ECO:0000256" key="2">
    <source>
        <dbReference type="ARBA" id="ARBA00011270"/>
    </source>
</evidence>
<evidence type="ECO:0000256" key="8">
    <source>
        <dbReference type="HAMAP-Rule" id="MF_00131"/>
    </source>
</evidence>
<dbReference type="InterPro" id="IPR011060">
    <property type="entry name" value="RibuloseP-bd_barrel"/>
</dbReference>
<feature type="active site" description="Proton acceptor" evidence="8">
    <location>
        <position position="57"/>
    </location>
</feature>
<evidence type="ECO:0000256" key="3">
    <source>
        <dbReference type="ARBA" id="ARBA00022605"/>
    </source>
</evidence>
<dbReference type="PROSITE" id="PS00167">
    <property type="entry name" value="TRP_SYNTHASE_ALPHA"/>
    <property type="match status" value="1"/>
</dbReference>
<dbReference type="Proteomes" id="UP000479293">
    <property type="component" value="Unassembled WGS sequence"/>
</dbReference>
<evidence type="ECO:0000256" key="7">
    <source>
        <dbReference type="ARBA" id="ARBA00049047"/>
    </source>
</evidence>
<dbReference type="Gene3D" id="3.20.20.70">
    <property type="entry name" value="Aldolase class I"/>
    <property type="match status" value="1"/>
</dbReference>
<feature type="active site" description="Proton acceptor" evidence="8">
    <location>
        <position position="46"/>
    </location>
</feature>
<proteinExistence type="inferred from homology"/>
<dbReference type="Pfam" id="PF00290">
    <property type="entry name" value="Trp_syntA"/>
    <property type="match status" value="1"/>
</dbReference>
<gene>
    <name evidence="8" type="primary">trpA</name>
    <name evidence="10" type="ORF">GBK04_12585</name>
</gene>
<comment type="caution">
    <text evidence="10">The sequence shown here is derived from an EMBL/GenBank/DDBJ whole genome shotgun (WGS) entry which is preliminary data.</text>
</comment>
<dbReference type="CDD" id="cd04724">
    <property type="entry name" value="Tryptophan_synthase_alpha"/>
    <property type="match status" value="1"/>
</dbReference>
<dbReference type="RefSeq" id="WP_152760164.1">
    <property type="nucleotide sequence ID" value="NZ_WHLY01000002.1"/>
</dbReference>
<keyword evidence="3 8" id="KW-0028">Amino-acid biosynthesis</keyword>
<comment type="function">
    <text evidence="8">The alpha subunit is responsible for the aldol cleavage of indoleglycerol phosphate to indole and glyceraldehyde 3-phosphate.</text>
</comment>
<dbReference type="InterPro" id="IPR018204">
    <property type="entry name" value="Trp_synthase_alpha_AS"/>
</dbReference>
<dbReference type="EMBL" id="WHLY01000002">
    <property type="protein sequence ID" value="MPR34177.1"/>
    <property type="molecule type" value="Genomic_DNA"/>
</dbReference>
<dbReference type="AlphaFoldDB" id="A0A7C9BHX6"/>
<sequence>MNRITDLFERQPAANLNVYFTAGYPQLNDTRRILSALQEAGGDLVEIGMPYSDPVADGETIQQSNQQALENGMTVRLLFEQLSGMRAEGITVPVLLMGYLNPVIQFGLERFCERCAEVGVDGLILPDMPMDVYLREYKAIFEKYGLLNIFLVTPQTSEARIRQIDAVSEGFIYTVSSASVTGSKAGVNDNMEAYFDRINAMNLRNPRLIGFGIKDQATFDKACHYAHGAIIGSAFIRILQNSKAFEHEIKDFIGSIKANKPASVDV</sequence>
<evidence type="ECO:0000313" key="11">
    <source>
        <dbReference type="Proteomes" id="UP000479293"/>
    </source>
</evidence>
<dbReference type="GO" id="GO:0004834">
    <property type="term" value="F:tryptophan synthase activity"/>
    <property type="evidence" value="ECO:0007669"/>
    <property type="project" value="UniProtKB-UniRule"/>
</dbReference>
<evidence type="ECO:0000313" key="10">
    <source>
        <dbReference type="EMBL" id="MPR34177.1"/>
    </source>
</evidence>
<evidence type="ECO:0000256" key="9">
    <source>
        <dbReference type="RuleBase" id="RU003662"/>
    </source>
</evidence>